<dbReference type="PANTHER" id="PTHR48051">
    <property type="match status" value="1"/>
</dbReference>
<dbReference type="PROSITE" id="PS00107">
    <property type="entry name" value="PROTEIN_KINASE_ATP"/>
    <property type="match status" value="1"/>
</dbReference>
<dbReference type="Gene3D" id="1.10.510.10">
    <property type="entry name" value="Transferase(Phosphotransferase) domain 1"/>
    <property type="match status" value="1"/>
</dbReference>
<feature type="domain" description="Protein kinase" evidence="4">
    <location>
        <begin position="221"/>
        <end position="453"/>
    </location>
</feature>
<dbReference type="PROSITE" id="PS50011">
    <property type="entry name" value="PROTEIN_KINASE_DOM"/>
    <property type="match status" value="1"/>
</dbReference>
<reference evidence="5 6" key="1">
    <citation type="submission" date="2018-08" db="EMBL/GenBank/DDBJ databases">
        <title>Recombination of ecologically and evolutionarily significant loci maintains genetic cohesion in the Pseudomonas syringae species complex.</title>
        <authorList>
            <person name="Dillon M."/>
            <person name="Thakur S."/>
            <person name="Almeida R.N.D."/>
            <person name="Weir B.S."/>
            <person name="Guttman D.S."/>
        </authorList>
    </citation>
    <scope>NUCLEOTIDE SEQUENCE [LARGE SCALE GENOMIC DNA]</scope>
    <source>
        <strain evidence="5 6">1089_5</strain>
    </source>
</reference>
<dbReference type="AlphaFoldDB" id="A0A3M3S210"/>
<dbReference type="InterPro" id="IPR050216">
    <property type="entry name" value="LRR_domain-containing"/>
</dbReference>
<evidence type="ECO:0000256" key="3">
    <source>
        <dbReference type="PROSITE-ProRule" id="PRU10141"/>
    </source>
</evidence>
<dbReference type="SUPFAM" id="SSF56112">
    <property type="entry name" value="Protein kinase-like (PK-like)"/>
    <property type="match status" value="1"/>
</dbReference>
<dbReference type="SUPFAM" id="SSF52058">
    <property type="entry name" value="L domain-like"/>
    <property type="match status" value="1"/>
</dbReference>
<dbReference type="SMART" id="SM00364">
    <property type="entry name" value="LRR_BAC"/>
    <property type="match status" value="5"/>
</dbReference>
<proteinExistence type="predicted"/>
<dbReference type="InterPro" id="IPR001245">
    <property type="entry name" value="Ser-Thr/Tyr_kinase_cat_dom"/>
</dbReference>
<sequence length="453" mass="49486">MPETPVMMRALSDQRPNPFMHTLADLRAGKLAGIKRLDLSCGLSEFPAEIFELADTLEVLNLSGNSLTSLPDDLCRLTHLRVLFASDNPFTHLPESIGRCQQLRIVGFKANRIEQVSAAALPPRLRWLILTDNRIEYLPDELGRRPDLQKLMLAGNRLRSLPSTLADCHRLELLRIAANRLTELPAWLLSLPALAWLAYADNPLCAEHLAEPIRPIAWQQLRIGQRLGEGASGVIQQAVWRNEDDERTVAVKLYKGSVTSDGSPLNEMAACIAAGRHQHLIEVIGQITGHPAQQNGLVMELIAPDFTNLAGAPSLESCSRDVYASDTRFSLPVLLRLATGIAAVTAHLHANGITHGDLYGHNILWQADGDCLLGDFGAASFHPSAGAGQALERIEARAFGILLGELLERCDAGPQDQDVIDGLQALQTLCVQPDSQQRPSLAEVHLHLQAWSA</sequence>
<keyword evidence="3" id="KW-0547">Nucleotide-binding</keyword>
<dbReference type="Pfam" id="PF07714">
    <property type="entry name" value="PK_Tyr_Ser-Thr"/>
    <property type="match status" value="1"/>
</dbReference>
<evidence type="ECO:0000259" key="4">
    <source>
        <dbReference type="PROSITE" id="PS50011"/>
    </source>
</evidence>
<dbReference type="InterPro" id="IPR017441">
    <property type="entry name" value="Protein_kinase_ATP_BS"/>
</dbReference>
<dbReference type="InterPro" id="IPR032675">
    <property type="entry name" value="LRR_dom_sf"/>
</dbReference>
<evidence type="ECO:0000256" key="2">
    <source>
        <dbReference type="ARBA" id="ARBA00022737"/>
    </source>
</evidence>
<dbReference type="Pfam" id="PF13855">
    <property type="entry name" value="LRR_8"/>
    <property type="match status" value="2"/>
</dbReference>
<dbReference type="InterPro" id="IPR001611">
    <property type="entry name" value="Leu-rich_rpt"/>
</dbReference>
<dbReference type="PANTHER" id="PTHR48051:SF1">
    <property type="entry name" value="RAS SUPPRESSOR PROTEIN 1"/>
    <property type="match status" value="1"/>
</dbReference>
<dbReference type="SMART" id="SM00369">
    <property type="entry name" value="LRR_TYP"/>
    <property type="match status" value="5"/>
</dbReference>
<evidence type="ECO:0000313" key="5">
    <source>
        <dbReference type="EMBL" id="RMO02522.1"/>
    </source>
</evidence>
<organism evidence="5 6">
    <name type="scientific">Pseudomonas syringae pv. apii</name>
    <dbReference type="NCBI Taxonomy" id="81036"/>
    <lineage>
        <taxon>Bacteria</taxon>
        <taxon>Pseudomonadati</taxon>
        <taxon>Pseudomonadota</taxon>
        <taxon>Gammaproteobacteria</taxon>
        <taxon>Pseudomonadales</taxon>
        <taxon>Pseudomonadaceae</taxon>
        <taxon>Pseudomonas</taxon>
    </lineage>
</organism>
<dbReference type="GO" id="GO:0005737">
    <property type="term" value="C:cytoplasm"/>
    <property type="evidence" value="ECO:0007669"/>
    <property type="project" value="TreeGrafter"/>
</dbReference>
<dbReference type="Gene3D" id="3.30.200.20">
    <property type="entry name" value="Phosphorylase Kinase, domain 1"/>
    <property type="match status" value="1"/>
</dbReference>
<keyword evidence="1" id="KW-0433">Leucine-rich repeat</keyword>
<feature type="binding site" evidence="3">
    <location>
        <position position="252"/>
    </location>
    <ligand>
        <name>ATP</name>
        <dbReference type="ChEBI" id="CHEBI:30616"/>
    </ligand>
</feature>
<name>A0A3M3S210_9PSED</name>
<keyword evidence="2" id="KW-0677">Repeat</keyword>
<keyword evidence="3" id="KW-0067">ATP-binding</keyword>
<evidence type="ECO:0000313" key="6">
    <source>
        <dbReference type="Proteomes" id="UP000278062"/>
    </source>
</evidence>
<dbReference type="InterPro" id="IPR003591">
    <property type="entry name" value="Leu-rich_rpt_typical-subtyp"/>
</dbReference>
<dbReference type="GO" id="GO:0005524">
    <property type="term" value="F:ATP binding"/>
    <property type="evidence" value="ECO:0007669"/>
    <property type="project" value="UniProtKB-UniRule"/>
</dbReference>
<gene>
    <name evidence="5" type="ORF">ALQ49_05084</name>
</gene>
<dbReference type="EMBL" id="RBPL01000012">
    <property type="protein sequence ID" value="RMO02522.1"/>
    <property type="molecule type" value="Genomic_DNA"/>
</dbReference>
<dbReference type="InterPro" id="IPR000719">
    <property type="entry name" value="Prot_kinase_dom"/>
</dbReference>
<dbReference type="InterPro" id="IPR011009">
    <property type="entry name" value="Kinase-like_dom_sf"/>
</dbReference>
<comment type="caution">
    <text evidence="5">The sequence shown here is derived from an EMBL/GenBank/DDBJ whole genome shotgun (WGS) entry which is preliminary data.</text>
</comment>
<accession>A0A3M3S210</accession>
<dbReference type="Proteomes" id="UP000278062">
    <property type="component" value="Unassembled WGS sequence"/>
</dbReference>
<protein>
    <recommendedName>
        <fullName evidence="4">Protein kinase domain-containing protein</fullName>
    </recommendedName>
</protein>
<evidence type="ECO:0000256" key="1">
    <source>
        <dbReference type="ARBA" id="ARBA00022614"/>
    </source>
</evidence>
<dbReference type="GO" id="GO:0004672">
    <property type="term" value="F:protein kinase activity"/>
    <property type="evidence" value="ECO:0007669"/>
    <property type="project" value="InterPro"/>
</dbReference>
<dbReference type="PROSITE" id="PS51450">
    <property type="entry name" value="LRR"/>
    <property type="match status" value="1"/>
</dbReference>
<dbReference type="Gene3D" id="3.80.10.10">
    <property type="entry name" value="Ribonuclease Inhibitor"/>
    <property type="match status" value="2"/>
</dbReference>